<gene>
    <name evidence="4" type="ORF">JCGZ_01187</name>
</gene>
<feature type="compositionally biased region" description="Basic and acidic residues" evidence="2">
    <location>
        <begin position="188"/>
        <end position="209"/>
    </location>
</feature>
<feature type="region of interest" description="Disordered" evidence="2">
    <location>
        <begin position="188"/>
        <end position="213"/>
    </location>
</feature>
<keyword evidence="1" id="KW-0175">Coiled coil</keyword>
<dbReference type="Gene3D" id="2.120.10.80">
    <property type="entry name" value="Kelch-type beta propeller"/>
    <property type="match status" value="1"/>
</dbReference>
<dbReference type="SMART" id="SM00612">
    <property type="entry name" value="Kelch"/>
    <property type="match status" value="1"/>
</dbReference>
<dbReference type="InterPro" id="IPR013989">
    <property type="entry name" value="Dev_and_cell_death_domain"/>
</dbReference>
<name>A0A067L8F0_JATCU</name>
<evidence type="ECO:0000259" key="3">
    <source>
        <dbReference type="PROSITE" id="PS51222"/>
    </source>
</evidence>
<sequence length="623" mass="69466">MGAGRKTRTITMKEKIVPPWTVNGIDTARNLRTNDLTAVIFGCKHNTIKECFSNQLFGLPAPHNLYVRNIYPGMLLFLFNYSDRKLHGIFEAASHGRLNINPHAWTEDGSDSSPYPAQVKFRIATLCQPLVEDQYGPIIAENYYKPKLFWFELDKDQTSKLVSLFCSSPMTQKQSPLFKGSFIPNATEKQRQEGEISNNEGRERAKEVASVKPSPGLSYSSVVKNMSSSVKTDQSLVKCGTYIFDQSKTALGVCSANAIIVQDSSACPSLIGERQQLKAVDVAENHKHEAVCGYPSANGSSSSHVDGMGASLPQKPWSALFNNETASDADARREAEDSKVPTLESKFSEIDQCSSEWEPSPDLNQKINVLDAAVSNEDSEPCESLTIVDTRQEAEDLNIGGDQYNLEWSSSCVSPRLDEEHQTSELLTDGYVPQEELYSESNWESLYVAMANMVIAEDHQREVAKVHSREAIFSEIKSSDFHSIVAKLLLEREELKGSQFMQVRKINLMEQELVESKIEIQQLKDRCKALEARCINFDDLMLIAGGFDGSLWLSSLEFYSPFHDLKKPLASMNSVRSYASAANLNGELFIIGGVHGSLWYDTGCLFASVKSSYEIDDNLLHEF</sequence>
<keyword evidence="5" id="KW-1185">Reference proteome</keyword>
<organism evidence="4 5">
    <name type="scientific">Jatropha curcas</name>
    <name type="common">Barbados nut</name>
    <dbReference type="NCBI Taxonomy" id="180498"/>
    <lineage>
        <taxon>Eukaryota</taxon>
        <taxon>Viridiplantae</taxon>
        <taxon>Streptophyta</taxon>
        <taxon>Embryophyta</taxon>
        <taxon>Tracheophyta</taxon>
        <taxon>Spermatophyta</taxon>
        <taxon>Magnoliopsida</taxon>
        <taxon>eudicotyledons</taxon>
        <taxon>Gunneridae</taxon>
        <taxon>Pentapetalae</taxon>
        <taxon>rosids</taxon>
        <taxon>fabids</taxon>
        <taxon>Malpighiales</taxon>
        <taxon>Euphorbiaceae</taxon>
        <taxon>Crotonoideae</taxon>
        <taxon>Jatropheae</taxon>
        <taxon>Jatropha</taxon>
    </lineage>
</organism>
<dbReference type="Proteomes" id="UP000027138">
    <property type="component" value="Unassembled WGS sequence"/>
</dbReference>
<dbReference type="PROSITE" id="PS51222">
    <property type="entry name" value="DCD"/>
    <property type="match status" value="1"/>
</dbReference>
<dbReference type="SUPFAM" id="SSF117281">
    <property type="entry name" value="Kelch motif"/>
    <property type="match status" value="1"/>
</dbReference>
<evidence type="ECO:0000313" key="5">
    <source>
        <dbReference type="Proteomes" id="UP000027138"/>
    </source>
</evidence>
<dbReference type="GO" id="GO:0034976">
    <property type="term" value="P:response to endoplasmic reticulum stress"/>
    <property type="evidence" value="ECO:0007669"/>
    <property type="project" value="InterPro"/>
</dbReference>
<dbReference type="InterPro" id="IPR044832">
    <property type="entry name" value="NRP-like"/>
</dbReference>
<dbReference type="InterPro" id="IPR015915">
    <property type="entry name" value="Kelch-typ_b-propeller"/>
</dbReference>
<proteinExistence type="predicted"/>
<feature type="region of interest" description="Disordered" evidence="2">
    <location>
        <begin position="325"/>
        <end position="345"/>
    </location>
</feature>
<dbReference type="OrthoDB" id="850659at2759"/>
<dbReference type="PANTHER" id="PTHR46034:SF23">
    <property type="entry name" value="DCD (DEVELOPMENT AND CELL DEATH) DOMAIN PROTEIN"/>
    <property type="match status" value="1"/>
</dbReference>
<accession>A0A067L8F0</accession>
<dbReference type="InterPro" id="IPR006652">
    <property type="entry name" value="Kelch_1"/>
</dbReference>
<dbReference type="PANTHER" id="PTHR46034">
    <property type="match status" value="1"/>
</dbReference>
<evidence type="ECO:0000256" key="1">
    <source>
        <dbReference type="SAM" id="Coils"/>
    </source>
</evidence>
<dbReference type="AlphaFoldDB" id="A0A067L8F0"/>
<reference evidence="4 5" key="1">
    <citation type="journal article" date="2014" name="PLoS ONE">
        <title>Global Analysis of Gene Expression Profiles in Physic Nut (Jatropha curcas L.) Seedlings Exposed to Salt Stress.</title>
        <authorList>
            <person name="Zhang L."/>
            <person name="Zhang C."/>
            <person name="Wu P."/>
            <person name="Chen Y."/>
            <person name="Li M."/>
            <person name="Jiang H."/>
            <person name="Wu G."/>
        </authorList>
    </citation>
    <scope>NUCLEOTIDE SEQUENCE [LARGE SCALE GENOMIC DNA]</scope>
    <source>
        <strain evidence="5">cv. GZQX0401</strain>
        <tissue evidence="4">Young leaves</tissue>
    </source>
</reference>
<feature type="domain" description="DCD" evidence="3">
    <location>
        <begin position="34"/>
        <end position="167"/>
    </location>
</feature>
<dbReference type="SMART" id="SM00767">
    <property type="entry name" value="DCD"/>
    <property type="match status" value="1"/>
</dbReference>
<feature type="coiled-coil region" evidence="1">
    <location>
        <begin position="506"/>
        <end position="540"/>
    </location>
</feature>
<dbReference type="Pfam" id="PF10539">
    <property type="entry name" value="Dev_Cell_Death"/>
    <property type="match status" value="1"/>
</dbReference>
<evidence type="ECO:0000313" key="4">
    <source>
        <dbReference type="EMBL" id="KDP44687.1"/>
    </source>
</evidence>
<feature type="compositionally biased region" description="Basic and acidic residues" evidence="2">
    <location>
        <begin position="329"/>
        <end position="339"/>
    </location>
</feature>
<dbReference type="EMBL" id="KK914240">
    <property type="protein sequence ID" value="KDP44687.1"/>
    <property type="molecule type" value="Genomic_DNA"/>
</dbReference>
<evidence type="ECO:0000256" key="2">
    <source>
        <dbReference type="SAM" id="MobiDB-lite"/>
    </source>
</evidence>
<protein>
    <recommendedName>
        <fullName evidence="3">DCD domain-containing protein</fullName>
    </recommendedName>
</protein>